<keyword evidence="1" id="KW-0812">Transmembrane</keyword>
<dbReference type="EMBL" id="CP022388">
    <property type="protein sequence ID" value="ATA91179.1"/>
    <property type="molecule type" value="Genomic_DNA"/>
</dbReference>
<evidence type="ECO:0000256" key="1">
    <source>
        <dbReference type="SAM" id="Phobius"/>
    </source>
</evidence>
<evidence type="ECO:0000313" key="2">
    <source>
        <dbReference type="EMBL" id="ATA91179.1"/>
    </source>
</evidence>
<reference evidence="3" key="1">
    <citation type="submission" date="2017-06" db="EMBL/GenBank/DDBJ databases">
        <title>Capnocytophaga spp. assemblies.</title>
        <authorList>
            <person name="Gulvik C.A."/>
        </authorList>
    </citation>
    <scope>NUCLEOTIDE SEQUENCE [LARGE SCALE GENOMIC DNA]</scope>
    <source>
        <strain evidence="3">H5594</strain>
    </source>
</reference>
<feature type="transmembrane region" description="Helical" evidence="1">
    <location>
        <begin position="58"/>
        <end position="75"/>
    </location>
</feature>
<protein>
    <submittedName>
        <fullName evidence="2">Uncharacterized protein</fullName>
    </submittedName>
</protein>
<dbReference type="AlphaFoldDB" id="A0A250G192"/>
<accession>A0A250G192</accession>
<keyword evidence="1" id="KW-0472">Membrane</keyword>
<name>A0A250G192_9FLAO</name>
<sequence length="198" mass="23437">MTKDENLNLYLKKKIKCFMEEKLFLLLLYLLPLLAVLVLIGITYFLYDYLSKKYPNKYYKYFAFIPIVLLGYWVYSSIFPDSDFYKADYKEVTQLNFPKEAKFIYKDATFPDHFGDYTSVFLFETTPEAFKELENQLSVLEFNQVQDSVFLAANTIAPALNRTNRNLTKQYVSGETDKRFYIGLFDDAKTILICRESW</sequence>
<gene>
    <name evidence="2" type="ORF">CGC56_02765</name>
</gene>
<keyword evidence="1" id="KW-1133">Transmembrane helix</keyword>
<feature type="transmembrane region" description="Helical" evidence="1">
    <location>
        <begin position="23"/>
        <end position="46"/>
    </location>
</feature>
<dbReference type="Proteomes" id="UP000243136">
    <property type="component" value="Chromosome"/>
</dbReference>
<evidence type="ECO:0000313" key="3">
    <source>
        <dbReference type="Proteomes" id="UP000243136"/>
    </source>
</evidence>
<proteinExistence type="predicted"/>
<organism evidence="2 3">
    <name type="scientific">Capnocytophaga canimorsus</name>
    <dbReference type="NCBI Taxonomy" id="28188"/>
    <lineage>
        <taxon>Bacteria</taxon>
        <taxon>Pseudomonadati</taxon>
        <taxon>Bacteroidota</taxon>
        <taxon>Flavobacteriia</taxon>
        <taxon>Flavobacteriales</taxon>
        <taxon>Flavobacteriaceae</taxon>
        <taxon>Capnocytophaga</taxon>
    </lineage>
</organism>